<gene>
    <name evidence="2" type="ORF">ACJEBI_04045</name>
</gene>
<feature type="transmembrane region" description="Helical" evidence="1">
    <location>
        <begin position="12"/>
        <end position="32"/>
    </location>
</feature>
<evidence type="ECO:0000256" key="1">
    <source>
        <dbReference type="SAM" id="Phobius"/>
    </source>
</evidence>
<dbReference type="PIRSF" id="PIRSF038991">
    <property type="entry name" value="Protein_AbrB"/>
    <property type="match status" value="1"/>
</dbReference>
<dbReference type="NCBIfam" id="TIGR03082">
    <property type="entry name" value="Gneg_AbrB_dup"/>
    <property type="match status" value="2"/>
</dbReference>
<keyword evidence="1" id="KW-0812">Transmembrane</keyword>
<dbReference type="Proteomes" id="UP001623041">
    <property type="component" value="Unassembled WGS sequence"/>
</dbReference>
<feature type="transmembrane region" description="Helical" evidence="1">
    <location>
        <begin position="245"/>
        <end position="266"/>
    </location>
</feature>
<feature type="transmembrane region" description="Helical" evidence="1">
    <location>
        <begin position="278"/>
        <end position="303"/>
    </location>
</feature>
<feature type="transmembrane region" description="Helical" evidence="1">
    <location>
        <begin position="93"/>
        <end position="114"/>
    </location>
</feature>
<dbReference type="Pfam" id="PF05145">
    <property type="entry name" value="AbrB"/>
    <property type="match status" value="1"/>
</dbReference>
<feature type="transmembrane region" description="Helical" evidence="1">
    <location>
        <begin position="153"/>
        <end position="176"/>
    </location>
</feature>
<keyword evidence="3" id="KW-1185">Reference proteome</keyword>
<dbReference type="InterPro" id="IPR017516">
    <property type="entry name" value="AbrB_dup"/>
</dbReference>
<keyword evidence="1" id="KW-0472">Membrane</keyword>
<keyword evidence="1" id="KW-1133">Transmembrane helix</keyword>
<sequence length="370" mass="40469">MIDFSKKHDNKAFRFSVTLVTAFIGGLVFSALHTPIPWLLGPMAAVLIGGRFRFGKIHYYWPTSIRDTGLIIVGYSIGLSFTKEALQQITAKLPSMLIMTVLLVCFCAGIAWVVSKLTGVDYPTVLTGSIPGGLSQMIIFAEEMKGIDITTVTFLQVARLMMIIFFVPFLILGPLFNNKPATLTSDFADKMVQSTVPLFPNIIPFVLICVICAFLAKKLKFPTPFMLGPIAGTAAATIFELHGPALTAPILDLSQFMIGGYIGLLLKPEKLRSKAKMITLALLSGVFMIVGSVGLAFLLVHFYDISPSTSLLSLAPGGMDQMAILAHEVHADLSMVTGYQIFRLFFIYFAVPPLLRLFFKVGNRKTRKAA</sequence>
<comment type="caution">
    <text evidence="2">The sequence shown here is derived from an EMBL/GenBank/DDBJ whole genome shotgun (WGS) entry which is preliminary data.</text>
</comment>
<accession>A0ABW8RBL5</accession>
<dbReference type="EMBL" id="JBJHQH010000002">
    <property type="protein sequence ID" value="MFK9090653.1"/>
    <property type="molecule type" value="Genomic_DNA"/>
</dbReference>
<feature type="transmembrane region" description="Helical" evidence="1">
    <location>
        <begin position="196"/>
        <end position="216"/>
    </location>
</feature>
<protein>
    <submittedName>
        <fullName evidence="2">AbrB family transcriptional regulator</fullName>
    </submittedName>
</protein>
<dbReference type="PANTHER" id="PTHR38457">
    <property type="entry name" value="REGULATOR ABRB-RELATED"/>
    <property type="match status" value="1"/>
</dbReference>
<feature type="transmembrane region" description="Helical" evidence="1">
    <location>
        <begin position="341"/>
        <end position="359"/>
    </location>
</feature>
<reference evidence="2 3" key="1">
    <citation type="submission" date="2024-11" db="EMBL/GenBank/DDBJ databases">
        <authorList>
            <person name="Lucas J.A."/>
        </authorList>
    </citation>
    <scope>NUCLEOTIDE SEQUENCE [LARGE SCALE GENOMIC DNA]</scope>
    <source>
        <strain evidence="2 3">Z 5.4</strain>
    </source>
</reference>
<organism evidence="2 3">
    <name type="scientific">Bacillus salipaludis</name>
    <dbReference type="NCBI Taxonomy" id="2547811"/>
    <lineage>
        <taxon>Bacteria</taxon>
        <taxon>Bacillati</taxon>
        <taxon>Bacillota</taxon>
        <taxon>Bacilli</taxon>
        <taxon>Bacillales</taxon>
        <taxon>Bacillaceae</taxon>
        <taxon>Bacillus</taxon>
    </lineage>
</organism>
<proteinExistence type="predicted"/>
<evidence type="ECO:0000313" key="2">
    <source>
        <dbReference type="EMBL" id="MFK9090653.1"/>
    </source>
</evidence>
<dbReference type="InterPro" id="IPR007820">
    <property type="entry name" value="AbrB_fam"/>
</dbReference>
<dbReference type="PANTHER" id="PTHR38457:SF1">
    <property type="entry name" value="REGULATOR ABRB-RELATED"/>
    <property type="match status" value="1"/>
</dbReference>
<evidence type="ECO:0000313" key="3">
    <source>
        <dbReference type="Proteomes" id="UP001623041"/>
    </source>
</evidence>
<name>A0ABW8RBL5_9BACI</name>
<dbReference type="RefSeq" id="WP_406579334.1">
    <property type="nucleotide sequence ID" value="NZ_JBJHQH010000002.1"/>
</dbReference>